<organism evidence="16 17">
    <name type="scientific">Myceligenerans xiligouense</name>
    <dbReference type="NCBI Taxonomy" id="253184"/>
    <lineage>
        <taxon>Bacteria</taxon>
        <taxon>Bacillati</taxon>
        <taxon>Actinomycetota</taxon>
        <taxon>Actinomycetes</taxon>
        <taxon>Micrococcales</taxon>
        <taxon>Promicromonosporaceae</taxon>
        <taxon>Myceligenerans</taxon>
    </lineage>
</organism>
<evidence type="ECO:0000256" key="5">
    <source>
        <dbReference type="ARBA" id="ARBA00022679"/>
    </source>
</evidence>
<dbReference type="FunFam" id="1.10.357.140:FF:000001">
    <property type="entry name" value="Protoheme IX farnesyltransferase"/>
    <property type="match status" value="1"/>
</dbReference>
<feature type="compositionally biased region" description="Low complexity" evidence="15">
    <location>
        <begin position="44"/>
        <end position="57"/>
    </location>
</feature>
<proteinExistence type="inferred from homology"/>
<comment type="catalytic activity">
    <reaction evidence="13 14">
        <text>heme b + (2E,6E)-farnesyl diphosphate + H2O = Fe(II)-heme o + diphosphate</text>
        <dbReference type="Rhea" id="RHEA:28070"/>
        <dbReference type="ChEBI" id="CHEBI:15377"/>
        <dbReference type="ChEBI" id="CHEBI:33019"/>
        <dbReference type="ChEBI" id="CHEBI:60344"/>
        <dbReference type="ChEBI" id="CHEBI:60530"/>
        <dbReference type="ChEBI" id="CHEBI:175763"/>
        <dbReference type="EC" id="2.5.1.141"/>
    </reaction>
</comment>
<dbReference type="CDD" id="cd13957">
    <property type="entry name" value="PT_UbiA_Cox10"/>
    <property type="match status" value="1"/>
</dbReference>
<evidence type="ECO:0000256" key="2">
    <source>
        <dbReference type="ARBA" id="ARBA00004919"/>
    </source>
</evidence>
<gene>
    <name evidence="14" type="primary">ctaB</name>
    <name evidence="16" type="ORF">EDD34_1874</name>
</gene>
<keyword evidence="5 14" id="KW-0808">Transferase</keyword>
<feature type="transmembrane region" description="Helical" evidence="14">
    <location>
        <begin position="216"/>
        <end position="235"/>
    </location>
</feature>
<sequence>MAGERAVRRTAYHEQALSASSERIVHLVSRNAYTASASSVDRAAAATAGAPSPGHAPEAGEAGDVREGLANYDRRPGGRFLRRAGAYVALTKPRVIELLLVTTIPTMILAERGWPSVGLMLATLAGGALAAGSANAFNMCLDRDIDRLMNRTKRRPLATGEISPRAGLVFSWVLCGLALAWFALVVNFAAAWLTAAAIAIYVVGYTMILKRRTPQNIVWGGIAGCMPVFIGWAAVTGGLSWSALALFGVIFFWTPPHYWPLSIKFKRDYAAADVPMLPVVSDDRRVAAEMVGYTLAMIACSLVLVPLADMSWVYTVVAAGLGAWFLASTVLMLRRAKQGAAGKTLGAMKVFHASITYLSVLFLAVAVDVFLPF</sequence>
<evidence type="ECO:0000256" key="10">
    <source>
        <dbReference type="ARBA" id="ARBA00030253"/>
    </source>
</evidence>
<dbReference type="Pfam" id="PF01040">
    <property type="entry name" value="UbiA"/>
    <property type="match status" value="1"/>
</dbReference>
<comment type="pathway">
    <text evidence="2 14">Porphyrin-containing compound metabolism; heme O biosynthesis; heme O from protoheme: step 1/1.</text>
</comment>
<evidence type="ECO:0000256" key="13">
    <source>
        <dbReference type="ARBA" id="ARBA00047690"/>
    </source>
</evidence>
<dbReference type="NCBIfam" id="NF003349">
    <property type="entry name" value="PRK04375.1-2"/>
    <property type="match status" value="1"/>
</dbReference>
<dbReference type="GO" id="GO:0008495">
    <property type="term" value="F:protoheme IX farnesyltransferase activity"/>
    <property type="evidence" value="ECO:0007669"/>
    <property type="project" value="UniProtKB-UniRule"/>
</dbReference>
<comment type="function">
    <text evidence="14">Converts heme B (protoheme IX) to heme O by substitution of the vinyl group on carbon 2 of heme B porphyrin ring with a hydroxyethyl farnesyl side group.</text>
</comment>
<keyword evidence="4 14" id="KW-1003">Cell membrane</keyword>
<feature type="transmembrane region" description="Helical" evidence="14">
    <location>
        <begin position="241"/>
        <end position="259"/>
    </location>
</feature>
<comment type="caution">
    <text evidence="16">The sequence shown here is derived from an EMBL/GenBank/DDBJ whole genome shotgun (WGS) entry which is preliminary data.</text>
</comment>
<keyword evidence="9 14" id="KW-0472">Membrane</keyword>
<comment type="miscellaneous">
    <text evidence="14">Carbon 2 of the heme B porphyrin ring is defined according to the Fischer nomenclature.</text>
</comment>
<dbReference type="InterPro" id="IPR044878">
    <property type="entry name" value="UbiA_sf"/>
</dbReference>
<dbReference type="InterPro" id="IPR000537">
    <property type="entry name" value="UbiA_prenyltransferase"/>
</dbReference>
<dbReference type="PANTHER" id="PTHR43448">
    <property type="entry name" value="PROTOHEME IX FARNESYLTRANSFERASE, MITOCHONDRIAL"/>
    <property type="match status" value="1"/>
</dbReference>
<dbReference type="GO" id="GO:0048034">
    <property type="term" value="P:heme O biosynthetic process"/>
    <property type="evidence" value="ECO:0007669"/>
    <property type="project" value="UniProtKB-UniRule"/>
</dbReference>
<keyword evidence="6 14" id="KW-0812">Transmembrane</keyword>
<evidence type="ECO:0000256" key="7">
    <source>
        <dbReference type="ARBA" id="ARBA00022989"/>
    </source>
</evidence>
<keyword evidence="7 14" id="KW-1133">Transmembrane helix</keyword>
<feature type="transmembrane region" description="Helical" evidence="14">
    <location>
        <begin position="311"/>
        <end position="333"/>
    </location>
</feature>
<keyword evidence="17" id="KW-1185">Reference proteome</keyword>
<evidence type="ECO:0000256" key="3">
    <source>
        <dbReference type="ARBA" id="ARBA00012292"/>
    </source>
</evidence>
<accession>A0A3N4ZMV1</accession>
<reference evidence="16 17" key="1">
    <citation type="submission" date="2018-11" db="EMBL/GenBank/DDBJ databases">
        <title>Sequencing the genomes of 1000 actinobacteria strains.</title>
        <authorList>
            <person name="Klenk H.-P."/>
        </authorList>
    </citation>
    <scope>NUCLEOTIDE SEQUENCE [LARGE SCALE GENOMIC DNA]</scope>
    <source>
        <strain evidence="16 17">DSM 15700</strain>
    </source>
</reference>
<feature type="transmembrane region" description="Helical" evidence="14">
    <location>
        <begin position="286"/>
        <end position="305"/>
    </location>
</feature>
<dbReference type="EMBL" id="RKQZ01000001">
    <property type="protein sequence ID" value="RPF21251.1"/>
    <property type="molecule type" value="Genomic_DNA"/>
</dbReference>
<keyword evidence="8 14" id="KW-0350">Heme biosynthesis</keyword>
<comment type="subcellular location">
    <subcellularLocation>
        <location evidence="1 14">Cell membrane</location>
        <topology evidence="1 14">Multi-pass membrane protein</topology>
    </subcellularLocation>
</comment>
<evidence type="ECO:0000313" key="16">
    <source>
        <dbReference type="EMBL" id="RPF21251.1"/>
    </source>
</evidence>
<evidence type="ECO:0000256" key="15">
    <source>
        <dbReference type="SAM" id="MobiDB-lite"/>
    </source>
</evidence>
<feature type="transmembrane region" description="Helical" evidence="14">
    <location>
        <begin position="162"/>
        <end position="184"/>
    </location>
</feature>
<feature type="transmembrane region" description="Helical" evidence="14">
    <location>
        <begin position="84"/>
        <end position="110"/>
    </location>
</feature>
<evidence type="ECO:0000256" key="11">
    <source>
        <dbReference type="ARBA" id="ARBA00040810"/>
    </source>
</evidence>
<feature type="transmembrane region" description="Helical" evidence="14">
    <location>
        <begin position="116"/>
        <end position="141"/>
    </location>
</feature>
<dbReference type="EC" id="2.5.1.141" evidence="3 14"/>
<dbReference type="NCBIfam" id="TIGR01473">
    <property type="entry name" value="cyoE_ctaB"/>
    <property type="match status" value="1"/>
</dbReference>
<evidence type="ECO:0000256" key="12">
    <source>
        <dbReference type="ARBA" id="ARBA00042475"/>
    </source>
</evidence>
<feature type="transmembrane region" description="Helical" evidence="14">
    <location>
        <begin position="190"/>
        <end position="209"/>
    </location>
</feature>
<evidence type="ECO:0000256" key="1">
    <source>
        <dbReference type="ARBA" id="ARBA00004651"/>
    </source>
</evidence>
<evidence type="ECO:0000256" key="4">
    <source>
        <dbReference type="ARBA" id="ARBA00022475"/>
    </source>
</evidence>
<evidence type="ECO:0000256" key="8">
    <source>
        <dbReference type="ARBA" id="ARBA00023133"/>
    </source>
</evidence>
<evidence type="ECO:0000256" key="14">
    <source>
        <dbReference type="HAMAP-Rule" id="MF_00154"/>
    </source>
</evidence>
<feature type="region of interest" description="Disordered" evidence="15">
    <location>
        <begin position="44"/>
        <end position="65"/>
    </location>
</feature>
<feature type="transmembrane region" description="Helical" evidence="14">
    <location>
        <begin position="354"/>
        <end position="371"/>
    </location>
</feature>
<dbReference type="InterPro" id="IPR006369">
    <property type="entry name" value="Protohaem_IX_farnesylTrfase"/>
</dbReference>
<protein>
    <recommendedName>
        <fullName evidence="11 14">Protoheme IX farnesyltransferase</fullName>
        <ecNumber evidence="3 14">2.5.1.141</ecNumber>
    </recommendedName>
    <alternativeName>
        <fullName evidence="12 14">Heme B farnesyltransferase</fullName>
    </alternativeName>
    <alternativeName>
        <fullName evidence="10 14">Heme O synthase</fullName>
    </alternativeName>
</protein>
<dbReference type="Gene3D" id="1.10.357.140">
    <property type="entry name" value="UbiA prenyltransferase"/>
    <property type="match status" value="1"/>
</dbReference>
<dbReference type="PROSITE" id="PS00943">
    <property type="entry name" value="UBIA"/>
    <property type="match status" value="1"/>
</dbReference>
<evidence type="ECO:0000256" key="9">
    <source>
        <dbReference type="ARBA" id="ARBA00023136"/>
    </source>
</evidence>
<dbReference type="GO" id="GO:0005886">
    <property type="term" value="C:plasma membrane"/>
    <property type="evidence" value="ECO:0007669"/>
    <property type="project" value="UniProtKB-SubCell"/>
</dbReference>
<name>A0A3N4ZMV1_9MICO</name>
<evidence type="ECO:0000256" key="6">
    <source>
        <dbReference type="ARBA" id="ARBA00022692"/>
    </source>
</evidence>
<dbReference type="AlphaFoldDB" id="A0A3N4ZMV1"/>
<dbReference type="UniPathway" id="UPA00834">
    <property type="reaction ID" value="UER00712"/>
</dbReference>
<dbReference type="PANTHER" id="PTHR43448:SF7">
    <property type="entry name" value="4-HYDROXYBENZOATE SOLANESYLTRANSFERASE"/>
    <property type="match status" value="1"/>
</dbReference>
<evidence type="ECO:0000313" key="17">
    <source>
        <dbReference type="Proteomes" id="UP000280501"/>
    </source>
</evidence>
<dbReference type="InterPro" id="IPR030470">
    <property type="entry name" value="UbiA_prenylTrfase_CS"/>
</dbReference>
<dbReference type="Proteomes" id="UP000280501">
    <property type="component" value="Unassembled WGS sequence"/>
</dbReference>
<comment type="similarity">
    <text evidence="14">Belongs to the UbiA prenyltransferase family. Protoheme IX farnesyltransferase subfamily.</text>
</comment>
<dbReference type="HAMAP" id="MF_00154">
    <property type="entry name" value="CyoE_CtaB"/>
    <property type="match status" value="1"/>
</dbReference>